<evidence type="ECO:0000313" key="2">
    <source>
        <dbReference type="EMBL" id="CAH2098832.1"/>
    </source>
</evidence>
<accession>A0AAU9UI78</accession>
<evidence type="ECO:0000259" key="1">
    <source>
        <dbReference type="Pfam" id="PF10441"/>
    </source>
</evidence>
<organism evidence="2 3">
    <name type="scientific">Euphydryas editha</name>
    <name type="common">Edith's checkerspot</name>
    <dbReference type="NCBI Taxonomy" id="104508"/>
    <lineage>
        <taxon>Eukaryota</taxon>
        <taxon>Metazoa</taxon>
        <taxon>Ecdysozoa</taxon>
        <taxon>Arthropoda</taxon>
        <taxon>Hexapoda</taxon>
        <taxon>Insecta</taxon>
        <taxon>Pterygota</taxon>
        <taxon>Neoptera</taxon>
        <taxon>Endopterygota</taxon>
        <taxon>Lepidoptera</taxon>
        <taxon>Glossata</taxon>
        <taxon>Ditrysia</taxon>
        <taxon>Papilionoidea</taxon>
        <taxon>Nymphalidae</taxon>
        <taxon>Nymphalinae</taxon>
        <taxon>Euphydryas</taxon>
    </lineage>
</organism>
<dbReference type="InterPro" id="IPR018849">
    <property type="entry name" value="Urb2/Npa2_C"/>
</dbReference>
<protein>
    <recommendedName>
        <fullName evidence="1">Nucleolar 27S pre-rRNA processing Urb2/Npa2 C-terminal domain-containing protein</fullName>
    </recommendedName>
</protein>
<name>A0AAU9UI78_EUPED</name>
<comment type="caution">
    <text evidence="2">The sequence shown here is derived from an EMBL/GenBank/DDBJ whole genome shotgun (WGS) entry which is preliminary data.</text>
</comment>
<keyword evidence="3" id="KW-1185">Reference proteome</keyword>
<gene>
    <name evidence="2" type="ORF">EEDITHA_LOCUS13909</name>
</gene>
<proteinExistence type="predicted"/>
<reference evidence="2" key="1">
    <citation type="submission" date="2022-03" db="EMBL/GenBank/DDBJ databases">
        <authorList>
            <person name="Tunstrom K."/>
        </authorList>
    </citation>
    <scope>NUCLEOTIDE SEQUENCE</scope>
</reference>
<dbReference type="Pfam" id="PF10441">
    <property type="entry name" value="Urb2"/>
    <property type="match status" value="1"/>
</dbReference>
<feature type="domain" description="Nucleolar 27S pre-rRNA processing Urb2/Npa2 C-terminal" evidence="1">
    <location>
        <begin position="1303"/>
        <end position="1455"/>
    </location>
</feature>
<dbReference type="EMBL" id="CAKOGL010000020">
    <property type="protein sequence ID" value="CAH2098832.1"/>
    <property type="molecule type" value="Genomic_DNA"/>
</dbReference>
<dbReference type="Proteomes" id="UP001153954">
    <property type="component" value="Unassembled WGS sequence"/>
</dbReference>
<evidence type="ECO:0000313" key="3">
    <source>
        <dbReference type="Proteomes" id="UP001153954"/>
    </source>
</evidence>
<sequence length="1457" mass="168171">MSQYPLNELKRRLQDDGIILPKRLKLAKNVVQSQHLPTAPKERVVAEWLDELVQANKLPSKELRDILGWLNAVDDLTGELKIQLIKVVSQYLNSNSLQVDDLPYITKFLENDKLSNQFKLQIDDYLFITTTLLQKLHNVTDNEQNIQTIFNNIKKYYKESKKKLEFITKFLNGENLETVFMFLDTKNHQTVIELCGNILFPIAKKQFFSSFLLNLIRKDNIDELIAEKGDNIQSVIKIMSAFFTFPKGRTEKNKKFLSDFIKTFVTCFSKESQIVFAFYIIVACSLNMQQHYFAPAMIMPPIIFEENDEKIKRKIFLNMLEVLVNNEVNINVRLTDTLGEKISKVEIKKTLISFLQTVMMGQLKLEGKVDKTTLNIIQIAIKLDPSLIEQKMDKILPNIMTAKKNNMEILEVYTQTINCLIETLFKLSRGTEFLTKMIPHLKLNLEASNVEQFELKQKLQEALNEETTNKIKAKIITGYDVIPRECVEMYGKLTSDLMFRQNKDLLILLQKDFEENCLMMLEEGFVSPSIITLAEMLSAILSSFLHHNKMADHTVPQHIAEDFWTAFQNFEEQCVNKFGECILKLNYNPPLVLAFLNLCLSVSHLKLLNIKYSNTKLTIEDDDLLPFISKSEWIQFTSKFRDEDIQLIWNQLLLTKSIAIELLSVDTDEATQNILETKSSFIKQLSDHPEILSNNYIMRNLFTNLDKNNLKQASKTLIKIYESDPNTEIFKNEAIISNRELLQHLVLKVTKNITECMENTSMLSKALNKSSFDLISFVKENDVKLFFKTESLNQDEISSNLDILKQLQIYYLEENYQLTSIFVLLILKNCCQNKKLRKSIDYILLSIYELSPKYPDLYKLFSVDFIFDFKNTTILDLLKLKIKTSNDMLIIKCVLESAVKKVKTDSEIVVNIVDILLKNHKKNKSSIEYFGDIVFQISCLILPLIAKEKKAITTSAFRSILANLQDKLNKAMLESFKNIDFSQNNSGESGNTDALEENTVAILNAMGAYSLTLLKCCETTDAEEIKNLNCLWSGLKFFVNNAIKTIESPTSKHQHVESSIQLLNVTLRYIKKLESHEVFQKKDELFQQIWNGVKAKLFIIYDSKKNNINYLEEMSITLKFLAELSSVECFTNHFVGDLTNLALLKKPSIMLKNTDIINSQLTTRKVSKYLWQNCLKANIIGPKCIAITKLIFRATKNIRFWIQQHYDPIQNVQQNGVIQNGDDDFNEENVKLSVLVKIEDCICELLRNDLDILSEVILAAKKISLDYKFLDAIFELQHLLHYILGRQKIDTKCEISWQGFIILFDGCVAMLNNLLLSREELLEDRWPCYMQSYKALVLCLCERSTKEDLSNILIEHKLAEMAHSIEKLTQSVCKRKTHVSRISAYAVADICTWLESNPPPKMVRQHLENSISLLIQASDSTYAMAFLRRALAGSAGQMTLTNMYTMYKRYHKYVGNA</sequence>